<dbReference type="GO" id="GO:0016491">
    <property type="term" value="F:oxidoreductase activity"/>
    <property type="evidence" value="ECO:0007669"/>
    <property type="project" value="UniProtKB-KW"/>
</dbReference>
<evidence type="ECO:0000256" key="2">
    <source>
        <dbReference type="ARBA" id="ARBA00005466"/>
    </source>
</evidence>
<dbReference type="InterPro" id="IPR036318">
    <property type="entry name" value="FAD-bd_PCMH-like_sf"/>
</dbReference>
<dbReference type="Gene3D" id="3.40.462.20">
    <property type="match status" value="1"/>
</dbReference>
<dbReference type="InterPro" id="IPR016166">
    <property type="entry name" value="FAD-bd_PCMH"/>
</dbReference>
<evidence type="ECO:0000256" key="5">
    <source>
        <dbReference type="ARBA" id="ARBA00023002"/>
    </source>
</evidence>
<dbReference type="GO" id="GO:0071949">
    <property type="term" value="F:FAD binding"/>
    <property type="evidence" value="ECO:0007669"/>
    <property type="project" value="InterPro"/>
</dbReference>
<dbReference type="InterPro" id="IPR016169">
    <property type="entry name" value="FAD-bd_PCMH_sub2"/>
</dbReference>
<evidence type="ECO:0000256" key="3">
    <source>
        <dbReference type="ARBA" id="ARBA00022630"/>
    </source>
</evidence>
<dbReference type="Proteomes" id="UP000008064">
    <property type="component" value="Unassembled WGS sequence"/>
</dbReference>
<protein>
    <recommendedName>
        <fullName evidence="6">FAD-binding PCMH-type domain-containing protein</fullName>
    </recommendedName>
</protein>
<dbReference type="PANTHER" id="PTHR42973:SF39">
    <property type="entry name" value="FAD-BINDING PCMH-TYPE DOMAIN-CONTAINING PROTEIN"/>
    <property type="match status" value="1"/>
</dbReference>
<dbReference type="GeneID" id="18813200"/>
<evidence type="ECO:0000313" key="7">
    <source>
        <dbReference type="EMBL" id="EGO27232.1"/>
    </source>
</evidence>
<name>F8NPS6_SERL9</name>
<keyword evidence="5" id="KW-0560">Oxidoreductase</keyword>
<comment type="cofactor">
    <cofactor evidence="1">
        <name>FAD</name>
        <dbReference type="ChEBI" id="CHEBI:57692"/>
    </cofactor>
</comment>
<dbReference type="Pfam" id="PF08031">
    <property type="entry name" value="BBE"/>
    <property type="match status" value="1"/>
</dbReference>
<reference evidence="7" key="1">
    <citation type="submission" date="2011-04" db="EMBL/GenBank/DDBJ databases">
        <title>Evolution of plant cell wall degrading machinery underlies the functional diversity of forest fungi.</title>
        <authorList>
            <consortium name="US DOE Joint Genome Institute (JGI-PGF)"/>
            <person name="Eastwood D.C."/>
            <person name="Floudas D."/>
            <person name="Binder M."/>
            <person name="Majcherczyk A."/>
            <person name="Schneider P."/>
            <person name="Aerts A."/>
            <person name="Asiegbu F.O."/>
            <person name="Baker S.E."/>
            <person name="Barry K."/>
            <person name="Bendiksby M."/>
            <person name="Blumentritt M."/>
            <person name="Coutinho P.M."/>
            <person name="Cullen D."/>
            <person name="Cullen D."/>
            <person name="Gathman A."/>
            <person name="Goodell B."/>
            <person name="Henrissat B."/>
            <person name="Ihrmark K."/>
            <person name="Kauserud H."/>
            <person name="Kohler A."/>
            <person name="LaButti K."/>
            <person name="Lapidus A."/>
            <person name="Lavin J.L."/>
            <person name="Lee Y.-H."/>
            <person name="Lindquist E."/>
            <person name="Lilly W."/>
            <person name="Lucas S."/>
            <person name="Morin E."/>
            <person name="Murat C."/>
            <person name="Oguiza J.A."/>
            <person name="Park J."/>
            <person name="Pisabarro A.G."/>
            <person name="Riley R."/>
            <person name="Rosling A."/>
            <person name="Salamov A."/>
            <person name="Schmidt O."/>
            <person name="Schmutz J."/>
            <person name="Skrede I."/>
            <person name="Stenlid J."/>
            <person name="Wiebenga A."/>
            <person name="Xie X."/>
            <person name="Kues U."/>
            <person name="Hibbett D.S."/>
            <person name="Hoffmeister D."/>
            <person name="Hogberg N."/>
            <person name="Martin F."/>
            <person name="Grigoriev I.V."/>
            <person name="Watkinson S.C."/>
        </authorList>
    </citation>
    <scope>NUCLEOTIDE SEQUENCE</scope>
    <source>
        <strain evidence="7">S7.9</strain>
    </source>
</reference>
<organism>
    <name type="scientific">Serpula lacrymans var. lacrymans (strain S7.9)</name>
    <name type="common">Dry rot fungus</name>
    <dbReference type="NCBI Taxonomy" id="578457"/>
    <lineage>
        <taxon>Eukaryota</taxon>
        <taxon>Fungi</taxon>
        <taxon>Dikarya</taxon>
        <taxon>Basidiomycota</taxon>
        <taxon>Agaricomycotina</taxon>
        <taxon>Agaricomycetes</taxon>
        <taxon>Agaricomycetidae</taxon>
        <taxon>Boletales</taxon>
        <taxon>Coniophorineae</taxon>
        <taxon>Serpulaceae</taxon>
        <taxon>Serpula</taxon>
    </lineage>
</organism>
<dbReference type="InterPro" id="IPR006094">
    <property type="entry name" value="Oxid_FAD_bind_N"/>
</dbReference>
<dbReference type="Pfam" id="PF01565">
    <property type="entry name" value="FAD_binding_4"/>
    <property type="match status" value="1"/>
</dbReference>
<evidence type="ECO:0000256" key="4">
    <source>
        <dbReference type="ARBA" id="ARBA00022827"/>
    </source>
</evidence>
<sequence length="499" mass="54649">MARAANPSQKKFPPQTMLIGSLPNLIIMDFQLFQNSFTGDLVTPEDQEYAAAISRWAINSQRRAKIVAFVKSPEDVSLALDYARRTNLQVAIRGGGHSPSGSSSSDGGLVIDMSRHMCHAKVDPEQGVVYVGGGATWEVVDKSAILHGLATPGGTVNHTGVGGLTLGGGYGWLSSAFGLALDNLIQATVVVADGSILTANKDENSDLFWGIRGGGSNFGVCTEFVLRLHPQRRRVFAGTLVFKPDVLEPLLSLTEKWWAKEPCEKEGMVHVMTRGPDGQPCVVVFLFYNGSEPEGRATFKAVFDLKPLVDTTCEMPYEEVNTLQNAAAPHGRAAYMKGVYQTKPRVDVILQAFDRMVALSETRDLEVAILIEYFPLGKITEVTNDATAFRRVRAGNVLSLVYWDEDTPDNQQRARDIAWELSNIVVKGQHDLSEVDNTGYGNYDSDKVILTGSQRTERTAVGGKARALFGENYPRLQAIKKRYDPDLTFSSWFPIIPSA</sequence>
<dbReference type="AlphaFoldDB" id="F8NPS6"/>
<evidence type="ECO:0000259" key="6">
    <source>
        <dbReference type="PROSITE" id="PS51387"/>
    </source>
</evidence>
<gene>
    <name evidence="7" type="ORF">SERLADRAFT_413716</name>
</gene>
<dbReference type="EMBL" id="GL945431">
    <property type="protein sequence ID" value="EGO27232.1"/>
    <property type="molecule type" value="Genomic_DNA"/>
</dbReference>
<evidence type="ECO:0000256" key="1">
    <source>
        <dbReference type="ARBA" id="ARBA00001974"/>
    </source>
</evidence>
<feature type="domain" description="FAD-binding PCMH-type" evidence="6">
    <location>
        <begin position="59"/>
        <end position="231"/>
    </location>
</feature>
<dbReference type="Gene3D" id="3.30.465.10">
    <property type="match status" value="1"/>
</dbReference>
<accession>F8NPS6</accession>
<dbReference type="OrthoDB" id="2151789at2759"/>
<dbReference type="InterPro" id="IPR050416">
    <property type="entry name" value="FAD-linked_Oxidoreductase"/>
</dbReference>
<proteinExistence type="inferred from homology"/>
<dbReference type="SUPFAM" id="SSF56176">
    <property type="entry name" value="FAD-binding/transporter-associated domain-like"/>
    <property type="match status" value="1"/>
</dbReference>
<dbReference type="RefSeq" id="XP_007315323.1">
    <property type="nucleotide sequence ID" value="XM_007315261.1"/>
</dbReference>
<dbReference type="InterPro" id="IPR012951">
    <property type="entry name" value="BBE"/>
</dbReference>
<dbReference type="PROSITE" id="PS51387">
    <property type="entry name" value="FAD_PCMH"/>
    <property type="match status" value="1"/>
</dbReference>
<dbReference type="PANTHER" id="PTHR42973">
    <property type="entry name" value="BINDING OXIDOREDUCTASE, PUTATIVE (AFU_ORTHOLOGUE AFUA_1G17690)-RELATED"/>
    <property type="match status" value="1"/>
</dbReference>
<dbReference type="KEGG" id="sla:SERLADRAFT_413716"/>
<keyword evidence="3" id="KW-0285">Flavoprotein</keyword>
<dbReference type="InterPro" id="IPR016167">
    <property type="entry name" value="FAD-bd_PCMH_sub1"/>
</dbReference>
<dbReference type="Gene3D" id="3.30.43.10">
    <property type="entry name" value="Uridine Diphospho-n-acetylenolpyruvylglucosamine Reductase, domain 2"/>
    <property type="match status" value="1"/>
</dbReference>
<dbReference type="HOGENOM" id="CLU_018354_10_0_1"/>
<comment type="similarity">
    <text evidence="2">Belongs to the oxygen-dependent FAD-linked oxidoreductase family.</text>
</comment>
<keyword evidence="4" id="KW-0274">FAD</keyword>